<dbReference type="EMBL" id="FNJL01000029">
    <property type="protein sequence ID" value="SDP82501.1"/>
    <property type="molecule type" value="Genomic_DNA"/>
</dbReference>
<protein>
    <submittedName>
        <fullName evidence="2">Uncharacterized protein</fullName>
    </submittedName>
</protein>
<evidence type="ECO:0000313" key="2">
    <source>
        <dbReference type="EMBL" id="SDP82501.1"/>
    </source>
</evidence>
<feature type="region of interest" description="Disordered" evidence="1">
    <location>
        <begin position="1"/>
        <end position="28"/>
    </location>
</feature>
<proteinExistence type="predicted"/>
<dbReference type="AlphaFoldDB" id="A0A1H0VW70"/>
<sequence length="60" mass="6499">MAASRGMPAGTTAAMRSPSRARSDEKKSFEDATPYCYDNGVYKITSRGRSTTGCTWSTAR</sequence>
<dbReference type="Proteomes" id="UP000199317">
    <property type="component" value="Unassembled WGS sequence"/>
</dbReference>
<evidence type="ECO:0000313" key="3">
    <source>
        <dbReference type="Proteomes" id="UP000199317"/>
    </source>
</evidence>
<name>A0A1H0VW70_9BURK</name>
<organism evidence="2 3">
    <name type="scientific">Paracidovorax cattleyae</name>
    <dbReference type="NCBI Taxonomy" id="80868"/>
    <lineage>
        <taxon>Bacteria</taxon>
        <taxon>Pseudomonadati</taxon>
        <taxon>Pseudomonadota</taxon>
        <taxon>Betaproteobacteria</taxon>
        <taxon>Burkholderiales</taxon>
        <taxon>Comamonadaceae</taxon>
        <taxon>Paracidovorax</taxon>
    </lineage>
</organism>
<gene>
    <name evidence="2" type="ORF">SAMN04489708_12934</name>
</gene>
<keyword evidence="3" id="KW-1185">Reference proteome</keyword>
<accession>A0A1H0VW70</accession>
<reference evidence="3" key="1">
    <citation type="submission" date="2016-10" db="EMBL/GenBank/DDBJ databases">
        <authorList>
            <person name="Varghese N."/>
            <person name="Submissions S."/>
        </authorList>
    </citation>
    <scope>NUCLEOTIDE SEQUENCE [LARGE SCALE GENOMIC DNA]</scope>
    <source>
        <strain evidence="3">DSM 17101</strain>
    </source>
</reference>
<evidence type="ECO:0000256" key="1">
    <source>
        <dbReference type="SAM" id="MobiDB-lite"/>
    </source>
</evidence>